<dbReference type="Pfam" id="PF09365">
    <property type="entry name" value="DUF2461"/>
    <property type="match status" value="1"/>
</dbReference>
<organism evidence="1 2">
    <name type="scientific">Pontibacter toksunensis</name>
    <dbReference type="NCBI Taxonomy" id="1332631"/>
    <lineage>
        <taxon>Bacteria</taxon>
        <taxon>Pseudomonadati</taxon>
        <taxon>Bacteroidota</taxon>
        <taxon>Cytophagia</taxon>
        <taxon>Cytophagales</taxon>
        <taxon>Hymenobacteraceae</taxon>
        <taxon>Pontibacter</taxon>
    </lineage>
</organism>
<dbReference type="InterPro" id="IPR012808">
    <property type="entry name" value="CHP02453"/>
</dbReference>
<name>A0ABW6BTY1_9BACT</name>
<comment type="caution">
    <text evidence="1">The sequence shown here is derived from an EMBL/GenBank/DDBJ whole genome shotgun (WGS) entry which is preliminary data.</text>
</comment>
<dbReference type="NCBIfam" id="TIGR02453">
    <property type="entry name" value="TIGR02453 family protein"/>
    <property type="match status" value="1"/>
</dbReference>
<sequence length="222" mass="25585">MDTCFVLDFLQDLQKNNSKLWMDSHRERYQKARARFTAVVSQLLEELRQFDADLHGVIAQESLFRINKNDFSRKGEPPYKGHFGAGISPGGRHSPYANYVLVLEPNGKSRAGGGIRKPTAKQLEQIREEIDYNPGELQGILQETKFKSVFGGLRGEKRKIPPKGYDKAHPEIELLKQNNFQVLHYFTDEDVYAPDFVSNLLPLYRQVQPLHHFLNRTITETK</sequence>
<accession>A0ABW6BTY1</accession>
<reference evidence="2" key="1">
    <citation type="journal article" date="2019" name="Int. J. Syst. Evol. Microbiol.">
        <title>The Global Catalogue of Microorganisms (GCM) 10K type strain sequencing project: providing services to taxonomists for standard genome sequencing and annotation.</title>
        <authorList>
            <consortium name="The Broad Institute Genomics Platform"/>
            <consortium name="The Broad Institute Genome Sequencing Center for Infectious Disease"/>
            <person name="Wu L."/>
            <person name="Ma J."/>
        </authorList>
    </citation>
    <scope>NUCLEOTIDE SEQUENCE [LARGE SCALE GENOMIC DNA]</scope>
    <source>
        <strain evidence="2">KCTC 23984</strain>
    </source>
</reference>
<dbReference type="InterPro" id="IPR015996">
    <property type="entry name" value="UCP028451"/>
</dbReference>
<dbReference type="RefSeq" id="WP_377484086.1">
    <property type="nucleotide sequence ID" value="NZ_JBHUOX010000006.1"/>
</dbReference>
<dbReference type="PANTHER" id="PTHR36452">
    <property type="entry name" value="CHROMOSOME 12, WHOLE GENOME SHOTGUN SEQUENCE"/>
    <property type="match status" value="1"/>
</dbReference>
<gene>
    <name evidence="1" type="ORF">ACFS7Z_10265</name>
</gene>
<dbReference type="EMBL" id="JBHUOX010000006">
    <property type="protein sequence ID" value="MFD3000745.1"/>
    <property type="molecule type" value="Genomic_DNA"/>
</dbReference>
<evidence type="ECO:0000313" key="2">
    <source>
        <dbReference type="Proteomes" id="UP001597641"/>
    </source>
</evidence>
<protein>
    <submittedName>
        <fullName evidence="1">DUF2461 domain-containing protein</fullName>
    </submittedName>
</protein>
<proteinExistence type="predicted"/>
<dbReference type="PIRSF" id="PIRSF028451">
    <property type="entry name" value="UCP028451"/>
    <property type="match status" value="1"/>
</dbReference>
<dbReference type="Proteomes" id="UP001597641">
    <property type="component" value="Unassembled WGS sequence"/>
</dbReference>
<evidence type="ECO:0000313" key="1">
    <source>
        <dbReference type="EMBL" id="MFD3000745.1"/>
    </source>
</evidence>
<keyword evidence="2" id="KW-1185">Reference proteome</keyword>
<dbReference type="PANTHER" id="PTHR36452:SF1">
    <property type="entry name" value="DUF2461 DOMAIN-CONTAINING PROTEIN"/>
    <property type="match status" value="1"/>
</dbReference>